<evidence type="ECO:0000256" key="1">
    <source>
        <dbReference type="ARBA" id="ARBA00004571"/>
    </source>
</evidence>
<comment type="similarity">
    <text evidence="10 11">Belongs to the TonB-dependent receptor family.</text>
</comment>
<dbReference type="RefSeq" id="WP_253282709.1">
    <property type="nucleotide sequence ID" value="NZ_CYXP01000009.1"/>
</dbReference>
<dbReference type="InterPro" id="IPR000531">
    <property type="entry name" value="Beta-barrel_TonB"/>
</dbReference>
<evidence type="ECO:0000313" key="15">
    <source>
        <dbReference type="EMBL" id="CUN30352.1"/>
    </source>
</evidence>
<dbReference type="InterPro" id="IPR012910">
    <property type="entry name" value="Plug_dom"/>
</dbReference>
<feature type="domain" description="TonB-dependent receptor-like beta-barrel" evidence="13">
    <location>
        <begin position="528"/>
        <end position="881"/>
    </location>
</feature>
<dbReference type="Gene3D" id="2.40.170.20">
    <property type="entry name" value="TonB-dependent receptor, beta-barrel domain"/>
    <property type="match status" value="1"/>
</dbReference>
<evidence type="ECO:0000256" key="9">
    <source>
        <dbReference type="ARBA" id="ARBA00023237"/>
    </source>
</evidence>
<evidence type="ECO:0000256" key="11">
    <source>
        <dbReference type="RuleBase" id="RU003357"/>
    </source>
</evidence>
<name>A0A173VSX6_PARDI</name>
<dbReference type="InterPro" id="IPR039426">
    <property type="entry name" value="TonB-dep_rcpt-like"/>
</dbReference>
<evidence type="ECO:0000259" key="14">
    <source>
        <dbReference type="Pfam" id="PF07715"/>
    </source>
</evidence>
<reference evidence="15 16" key="1">
    <citation type="submission" date="2015-09" db="EMBL/GenBank/DDBJ databases">
        <authorList>
            <consortium name="Pathogen Informatics"/>
        </authorList>
    </citation>
    <scope>NUCLEOTIDE SEQUENCE [LARGE SCALE GENOMIC DNA]</scope>
    <source>
        <strain evidence="15 16">2789STDY5608872</strain>
    </source>
</reference>
<dbReference type="SUPFAM" id="SSF56935">
    <property type="entry name" value="Porins"/>
    <property type="match status" value="1"/>
</dbReference>
<feature type="signal peptide" evidence="12">
    <location>
        <begin position="1"/>
        <end position="23"/>
    </location>
</feature>
<keyword evidence="6 11" id="KW-0798">TonB box</keyword>
<keyword evidence="5 12" id="KW-0732">Signal</keyword>
<dbReference type="InterPro" id="IPR008969">
    <property type="entry name" value="CarboxyPept-like_regulatory"/>
</dbReference>
<dbReference type="GO" id="GO:0015344">
    <property type="term" value="F:siderophore uptake transmembrane transporter activity"/>
    <property type="evidence" value="ECO:0007669"/>
    <property type="project" value="TreeGrafter"/>
</dbReference>
<keyword evidence="8 15" id="KW-0675">Receptor</keyword>
<evidence type="ECO:0000256" key="7">
    <source>
        <dbReference type="ARBA" id="ARBA00023136"/>
    </source>
</evidence>
<evidence type="ECO:0000256" key="2">
    <source>
        <dbReference type="ARBA" id="ARBA00022448"/>
    </source>
</evidence>
<dbReference type="InterPro" id="IPR023997">
    <property type="entry name" value="TonB-dep_OMP_SusC/RagA_CS"/>
</dbReference>
<dbReference type="GO" id="GO:0044718">
    <property type="term" value="P:siderophore transmembrane transport"/>
    <property type="evidence" value="ECO:0007669"/>
    <property type="project" value="TreeGrafter"/>
</dbReference>
<dbReference type="InterPro" id="IPR023996">
    <property type="entry name" value="TonB-dep_OMP_SusC/RagA"/>
</dbReference>
<dbReference type="SUPFAM" id="SSF49464">
    <property type="entry name" value="Carboxypeptidase regulatory domain-like"/>
    <property type="match status" value="1"/>
</dbReference>
<keyword evidence="3 10" id="KW-1134">Transmembrane beta strand</keyword>
<evidence type="ECO:0000256" key="4">
    <source>
        <dbReference type="ARBA" id="ARBA00022692"/>
    </source>
</evidence>
<evidence type="ECO:0000256" key="12">
    <source>
        <dbReference type="SAM" id="SignalP"/>
    </source>
</evidence>
<dbReference type="EMBL" id="CYXP01000009">
    <property type="protein sequence ID" value="CUN30352.1"/>
    <property type="molecule type" value="Genomic_DNA"/>
</dbReference>
<keyword evidence="2 10" id="KW-0813">Transport</keyword>
<gene>
    <name evidence="15" type="ORF">ERS852429_03553</name>
</gene>
<dbReference type="AlphaFoldDB" id="A0A173VSX6"/>
<evidence type="ECO:0000256" key="8">
    <source>
        <dbReference type="ARBA" id="ARBA00023170"/>
    </source>
</evidence>
<dbReference type="InterPro" id="IPR037066">
    <property type="entry name" value="Plug_dom_sf"/>
</dbReference>
<evidence type="ECO:0000256" key="6">
    <source>
        <dbReference type="ARBA" id="ARBA00023077"/>
    </source>
</evidence>
<dbReference type="NCBIfam" id="TIGR04056">
    <property type="entry name" value="OMP_RagA_SusC"/>
    <property type="match status" value="1"/>
</dbReference>
<proteinExistence type="inferred from homology"/>
<feature type="domain" description="TonB-dependent receptor plug" evidence="14">
    <location>
        <begin position="207"/>
        <end position="313"/>
    </location>
</feature>
<dbReference type="InterPro" id="IPR036942">
    <property type="entry name" value="Beta-barrel_TonB_sf"/>
</dbReference>
<dbReference type="Pfam" id="PF13715">
    <property type="entry name" value="CarbopepD_reg_2"/>
    <property type="match status" value="1"/>
</dbReference>
<keyword evidence="4 10" id="KW-0812">Transmembrane</keyword>
<keyword evidence="9 10" id="KW-0998">Cell outer membrane</keyword>
<dbReference type="Proteomes" id="UP000095591">
    <property type="component" value="Unassembled WGS sequence"/>
</dbReference>
<evidence type="ECO:0000256" key="10">
    <source>
        <dbReference type="PROSITE-ProRule" id="PRU01360"/>
    </source>
</evidence>
<protein>
    <submittedName>
        <fullName evidence="15">Outer membrane receptor for ferrienterochelin and colicins</fullName>
    </submittedName>
</protein>
<dbReference type="NCBIfam" id="TIGR04057">
    <property type="entry name" value="SusC_RagA_signa"/>
    <property type="match status" value="1"/>
</dbReference>
<evidence type="ECO:0000313" key="16">
    <source>
        <dbReference type="Proteomes" id="UP000095591"/>
    </source>
</evidence>
<dbReference type="PANTHER" id="PTHR30069:SF29">
    <property type="entry name" value="HEMOGLOBIN AND HEMOGLOBIN-HAPTOGLOBIN-BINDING PROTEIN 1-RELATED"/>
    <property type="match status" value="1"/>
</dbReference>
<keyword evidence="7 10" id="KW-0472">Membrane</keyword>
<dbReference type="Pfam" id="PF07715">
    <property type="entry name" value="Plug"/>
    <property type="match status" value="1"/>
</dbReference>
<comment type="subcellular location">
    <subcellularLocation>
        <location evidence="1 10">Cell outer membrane</location>
        <topology evidence="1 10">Multi-pass membrane protein</topology>
    </subcellularLocation>
</comment>
<accession>A0A173VSX6</accession>
<sequence length="1062" mass="119405">MQIKIYISFLITALFLCVPHTRAQEIEVPITLNEHGTQLRDVLRKIEQQSPYLFLYNETQLDMKQKINEKITSPDIRKILDRLCGPIGIRYEIMDVQILLMPKIDTGKPKPYPVPVTGYITDEKGSPMEFVSVIDLLSGKGGLTNEEGYFRFFTDKDSCRLQISHLAYKPELRTVGPDNRHLQIQLIPAVFNLDEVVAIGYETLARKELTSAVGYVSSERFLSGKVNNPIQGIKGLIAGMSISGSSLSDINSIPDIQIRGAGSILAGNNPLVVVDGVPGVSLNSLSLAEIASISVLKDGSSAAIYGSNGANGVILITTKSGKSSDKLQANYQTYLAAAHEYNRPRILSPEAFVAAGRDADLGYHTDWQAALIRSCPLEQNHDLSIQNGWKSGAFRISMNYRDGQGLDIVSSRREYALRTHISQNLLSGYLELTVSLAYKKQHLRLGNHTAFQQAMLANPTAPIYTDEEETEYLYPSGFERDNPVASLKEENRQQENQFMTGSLTARINWSKPFYSTIMLAENREESEENVYWTSRAKESVDNNRKGRADRTSSKYVNRTLDWTNHYDNTWDQHMVKAMIGYSFQRWDHSGMNAGNADFPTDFFTWNNIGTGSYLTDGKATLSSFKNSSKLISVFARFNYSYRDLLMLSASFRREGSSKFGANHKWGNFPALSGGIRLSELPAFQTEWLDDLKFRVGYGVSGRHNFSPYQSLETYARAGKVMVDGKWIQVFGPSNNPNPDLRWEKSLHTNIGAEAILFNSRLMLSLNLFKRTTKDLLFVYNAIKPPMIHDNITTNVGTIDSKGLEWEMNWLPVRTKNFQYSASLTGSLLSSTLKSLSNNQFKLGYTYLYDLPTPGLPGPAIRLEEGKPIGSFFGWRYAGTDAEGNILVWSKDGRKIPTTERTEEDKAFIGNGVPKVQLSFSHTFTWKNFDLRLFFTSWLGYDLLNLKQMYYGLQNVPVTNLLEDAYTRNNAIKGDKIYCDYFLENGNFLKLEELTLGYKIPLPDNKWIQSLRCYFSVNNVFTLTGYTGGDPANINVNGVEPGIETTSIYPVARTFTLGLSVQF</sequence>
<dbReference type="PROSITE" id="PS52016">
    <property type="entry name" value="TONB_DEPENDENT_REC_3"/>
    <property type="match status" value="1"/>
</dbReference>
<dbReference type="Pfam" id="PF00593">
    <property type="entry name" value="TonB_dep_Rec_b-barrel"/>
    <property type="match status" value="1"/>
</dbReference>
<dbReference type="Gene3D" id="2.170.130.10">
    <property type="entry name" value="TonB-dependent receptor, plug domain"/>
    <property type="match status" value="1"/>
</dbReference>
<evidence type="ECO:0000256" key="5">
    <source>
        <dbReference type="ARBA" id="ARBA00022729"/>
    </source>
</evidence>
<evidence type="ECO:0000256" key="3">
    <source>
        <dbReference type="ARBA" id="ARBA00022452"/>
    </source>
</evidence>
<evidence type="ECO:0000259" key="13">
    <source>
        <dbReference type="Pfam" id="PF00593"/>
    </source>
</evidence>
<dbReference type="PANTHER" id="PTHR30069">
    <property type="entry name" value="TONB-DEPENDENT OUTER MEMBRANE RECEPTOR"/>
    <property type="match status" value="1"/>
</dbReference>
<dbReference type="GO" id="GO:0009279">
    <property type="term" value="C:cell outer membrane"/>
    <property type="evidence" value="ECO:0007669"/>
    <property type="project" value="UniProtKB-SubCell"/>
</dbReference>
<organism evidence="15 16">
    <name type="scientific">Parabacteroides distasonis</name>
    <dbReference type="NCBI Taxonomy" id="823"/>
    <lineage>
        <taxon>Bacteria</taxon>
        <taxon>Pseudomonadati</taxon>
        <taxon>Bacteroidota</taxon>
        <taxon>Bacteroidia</taxon>
        <taxon>Bacteroidales</taxon>
        <taxon>Tannerellaceae</taxon>
        <taxon>Parabacteroides</taxon>
    </lineage>
</organism>
<feature type="chain" id="PRO_5008014143" evidence="12">
    <location>
        <begin position="24"/>
        <end position="1062"/>
    </location>
</feature>